<dbReference type="RefSeq" id="WP_106855675.1">
    <property type="nucleotide sequence ID" value="NZ_OGTP01000010.1"/>
</dbReference>
<dbReference type="AlphaFoldDB" id="A0A2U3I7J1"/>
<gene>
    <name evidence="1" type="ORF">NOV72_03281</name>
</gene>
<dbReference type="Proteomes" id="UP000238169">
    <property type="component" value="Unassembled WGS sequence"/>
</dbReference>
<accession>A0A2U3I7J1</accession>
<protein>
    <submittedName>
        <fullName evidence="1">Uncharacterized protein</fullName>
    </submittedName>
</protein>
<evidence type="ECO:0000313" key="2">
    <source>
        <dbReference type="Proteomes" id="UP000238169"/>
    </source>
</evidence>
<organism evidence="1 2">
    <name type="scientific">Caballeronia novacaledonica</name>
    <dbReference type="NCBI Taxonomy" id="1544861"/>
    <lineage>
        <taxon>Bacteria</taxon>
        <taxon>Pseudomonadati</taxon>
        <taxon>Pseudomonadota</taxon>
        <taxon>Betaproteobacteria</taxon>
        <taxon>Burkholderiales</taxon>
        <taxon>Burkholderiaceae</taxon>
        <taxon>Caballeronia</taxon>
    </lineage>
</organism>
<dbReference type="EMBL" id="OGTP01000010">
    <property type="protein sequence ID" value="SPB16081.1"/>
    <property type="molecule type" value="Genomic_DNA"/>
</dbReference>
<sequence length="108" mass="11821">MSNQALPLTGKEPDTWRKLNSHLFKTDEGFKWFWQKNKAALIGSGAVIVLGNRLLTTDPDKLRDVILGIGRQEAQRLCASAEPVALVAKSPSEGCRSVKRAQSNSETA</sequence>
<proteinExistence type="predicted"/>
<reference evidence="2" key="1">
    <citation type="submission" date="2018-01" db="EMBL/GenBank/DDBJ databases">
        <authorList>
            <person name="Peeters C."/>
        </authorList>
    </citation>
    <scope>NUCLEOTIDE SEQUENCE [LARGE SCALE GENOMIC DNA]</scope>
</reference>
<keyword evidence="2" id="KW-1185">Reference proteome</keyword>
<evidence type="ECO:0000313" key="1">
    <source>
        <dbReference type="EMBL" id="SPB16081.1"/>
    </source>
</evidence>
<name>A0A2U3I7J1_9BURK</name>